<dbReference type="WBParaSite" id="TCLT_0000589701-mRNA-1">
    <property type="protein sequence ID" value="TCLT_0000589701-mRNA-1"/>
    <property type="gene ID" value="TCLT_0000589701"/>
</dbReference>
<evidence type="ECO:0000313" key="2">
    <source>
        <dbReference type="Proteomes" id="UP000276776"/>
    </source>
</evidence>
<evidence type="ECO:0000313" key="1">
    <source>
        <dbReference type="EMBL" id="VDN03179.1"/>
    </source>
</evidence>
<reference evidence="1 2" key="2">
    <citation type="submission" date="2018-11" db="EMBL/GenBank/DDBJ databases">
        <authorList>
            <consortium name="Pathogen Informatics"/>
        </authorList>
    </citation>
    <scope>NUCLEOTIDE SEQUENCE [LARGE SCALE GENOMIC DNA]</scope>
</reference>
<dbReference type="Proteomes" id="UP000276776">
    <property type="component" value="Unassembled WGS sequence"/>
</dbReference>
<reference evidence="3" key="1">
    <citation type="submission" date="2017-02" db="UniProtKB">
        <authorList>
            <consortium name="WormBaseParasite"/>
        </authorList>
    </citation>
    <scope>IDENTIFICATION</scope>
</reference>
<dbReference type="EMBL" id="UYYF01004371">
    <property type="protein sequence ID" value="VDN03179.1"/>
    <property type="molecule type" value="Genomic_DNA"/>
</dbReference>
<dbReference type="STRING" id="103827.A0A0N5CZH7"/>
<evidence type="ECO:0000313" key="3">
    <source>
        <dbReference type="WBParaSite" id="TCLT_0000589701-mRNA-1"/>
    </source>
</evidence>
<dbReference type="Gene3D" id="1.10.490.10">
    <property type="entry name" value="Globins"/>
    <property type="match status" value="1"/>
</dbReference>
<dbReference type="AlphaFoldDB" id="A0A0N5CZH7"/>
<sequence>MGNAAGTYKKKAAIGSLIGFKSENPFECLFVKKERVCLRETFQKLENPKEIVGAVFLKILNDIAPELKKVFGVERSPRAVMLKMPKLSGHVAWFTDYLQQLTTMLGYTENLLGAWQLVRRTGRTHHRHSFLKANQDSDINYFKLVGNVFIDELIPYLNGEKDESTQDTKKVRFASPYSTATKSDVWQRFFNVLVSEMMRSFEQECQKNGITIKPSY</sequence>
<protein>
    <submittedName>
        <fullName evidence="3">GLOBIN domain-containing protein</fullName>
    </submittedName>
</protein>
<dbReference type="InterPro" id="IPR012292">
    <property type="entry name" value="Globin/Proto"/>
</dbReference>
<organism evidence="3">
    <name type="scientific">Thelazia callipaeda</name>
    <name type="common">Oriental eyeworm</name>
    <name type="synonym">Parasitic nematode</name>
    <dbReference type="NCBI Taxonomy" id="103827"/>
    <lineage>
        <taxon>Eukaryota</taxon>
        <taxon>Metazoa</taxon>
        <taxon>Ecdysozoa</taxon>
        <taxon>Nematoda</taxon>
        <taxon>Chromadorea</taxon>
        <taxon>Rhabditida</taxon>
        <taxon>Spirurina</taxon>
        <taxon>Spiruromorpha</taxon>
        <taxon>Thelazioidea</taxon>
        <taxon>Thelaziidae</taxon>
        <taxon>Thelazia</taxon>
    </lineage>
</organism>
<gene>
    <name evidence="1" type="ORF">TCLT_LOCUS5886</name>
</gene>
<dbReference type="GO" id="GO:0019825">
    <property type="term" value="F:oxygen binding"/>
    <property type="evidence" value="ECO:0007669"/>
    <property type="project" value="InterPro"/>
</dbReference>
<dbReference type="OMA" id="QEQMFED"/>
<dbReference type="OrthoDB" id="5850767at2759"/>
<keyword evidence="2" id="KW-1185">Reference proteome</keyword>
<dbReference type="InterPro" id="IPR009050">
    <property type="entry name" value="Globin-like_sf"/>
</dbReference>
<dbReference type="SUPFAM" id="SSF46458">
    <property type="entry name" value="Globin-like"/>
    <property type="match status" value="1"/>
</dbReference>
<dbReference type="CDD" id="cd01040">
    <property type="entry name" value="Mb-like"/>
    <property type="match status" value="1"/>
</dbReference>
<proteinExistence type="predicted"/>
<accession>A0A0N5CZH7</accession>
<dbReference type="InterPro" id="IPR044399">
    <property type="entry name" value="Mb-like_M"/>
</dbReference>
<dbReference type="GO" id="GO:0020037">
    <property type="term" value="F:heme binding"/>
    <property type="evidence" value="ECO:0007669"/>
    <property type="project" value="InterPro"/>
</dbReference>
<name>A0A0N5CZH7_THECL</name>